<feature type="transmembrane region" description="Helical" evidence="6">
    <location>
        <begin position="143"/>
        <end position="167"/>
    </location>
</feature>
<dbReference type="CDD" id="cd06261">
    <property type="entry name" value="TM_PBP2"/>
    <property type="match status" value="1"/>
</dbReference>
<sequence>MSWVIANWDMIWDLTLTHVQLSLPPIILGFLISLPLGWLAHRYRWSRGVLLTLSGILYAIPSLPLFVLMPSLIGTKILDPANVVIALTIYAVALLVRTVADALDAVDAGVRQSAQAVGFSTGQRFWRVEFPLAGPLMLAGIRVVSASTISLLSVGALIGVTNLGYLFTDGYNRQFPIEILTGIVGTVVIAIVFDVLLVLLGRLLMPWTRISSKGAIRRRRAATEARELATAGGGAA</sequence>
<keyword evidence="4 6" id="KW-1133">Transmembrane helix</keyword>
<comment type="caution">
    <text evidence="7">The sequence shown here is derived from an EMBL/GenBank/DDBJ whole genome shotgun (WGS) entry which is preliminary data.</text>
</comment>
<protein>
    <submittedName>
        <fullName evidence="7">Osmoprotectant transport system permease protein</fullName>
    </submittedName>
</protein>
<comment type="similarity">
    <text evidence="6">Belongs to the binding-protein-dependent transport system permease family.</text>
</comment>
<reference evidence="7 8" key="1">
    <citation type="submission" date="2018-11" db="EMBL/GenBank/DDBJ databases">
        <title>Sequencing the genomes of 1000 actinobacteria strains.</title>
        <authorList>
            <person name="Klenk H.-P."/>
        </authorList>
    </citation>
    <scope>NUCLEOTIDE SEQUENCE [LARGE SCALE GENOMIC DNA]</scope>
    <source>
        <strain evidence="7 8">DSM 14012</strain>
    </source>
</reference>
<dbReference type="SUPFAM" id="SSF161098">
    <property type="entry name" value="MetI-like"/>
    <property type="match status" value="1"/>
</dbReference>
<dbReference type="PROSITE" id="PS50928">
    <property type="entry name" value="ABC_TM1"/>
    <property type="match status" value="1"/>
</dbReference>
<evidence type="ECO:0000256" key="6">
    <source>
        <dbReference type="RuleBase" id="RU363032"/>
    </source>
</evidence>
<dbReference type="GO" id="GO:0031460">
    <property type="term" value="P:glycine betaine transport"/>
    <property type="evidence" value="ECO:0007669"/>
    <property type="project" value="TreeGrafter"/>
</dbReference>
<dbReference type="EMBL" id="RKHL01000001">
    <property type="protein sequence ID" value="ROR81202.1"/>
    <property type="molecule type" value="Genomic_DNA"/>
</dbReference>
<dbReference type="InterPro" id="IPR000515">
    <property type="entry name" value="MetI-like"/>
</dbReference>
<dbReference type="Pfam" id="PF00528">
    <property type="entry name" value="BPD_transp_1"/>
    <property type="match status" value="1"/>
</dbReference>
<organism evidence="7 8">
    <name type="scientific">Plantibacter flavus</name>
    <dbReference type="NCBI Taxonomy" id="150123"/>
    <lineage>
        <taxon>Bacteria</taxon>
        <taxon>Bacillati</taxon>
        <taxon>Actinomycetota</taxon>
        <taxon>Actinomycetes</taxon>
        <taxon>Micrococcales</taxon>
        <taxon>Microbacteriaceae</taxon>
        <taxon>Plantibacter</taxon>
    </lineage>
</organism>
<feature type="transmembrane region" description="Helical" evidence="6">
    <location>
        <begin position="48"/>
        <end position="69"/>
    </location>
</feature>
<dbReference type="AlphaFoldDB" id="A0A3N2C118"/>
<comment type="subcellular location">
    <subcellularLocation>
        <location evidence="6">Cell membrane</location>
        <topology evidence="6">Multi-pass membrane protein</topology>
    </subcellularLocation>
    <subcellularLocation>
        <location evidence="1">Membrane</location>
        <topology evidence="1">Multi-pass membrane protein</topology>
    </subcellularLocation>
</comment>
<keyword evidence="2 6" id="KW-0813">Transport</keyword>
<feature type="transmembrane region" description="Helical" evidence="6">
    <location>
        <begin position="20"/>
        <end position="41"/>
    </location>
</feature>
<evidence type="ECO:0000313" key="8">
    <source>
        <dbReference type="Proteomes" id="UP000266915"/>
    </source>
</evidence>
<keyword evidence="5 6" id="KW-0472">Membrane</keyword>
<evidence type="ECO:0000256" key="3">
    <source>
        <dbReference type="ARBA" id="ARBA00022692"/>
    </source>
</evidence>
<dbReference type="RefSeq" id="WP_079705429.1">
    <property type="nucleotide sequence ID" value="NZ_FXAP01000001.1"/>
</dbReference>
<dbReference type="GO" id="GO:0005886">
    <property type="term" value="C:plasma membrane"/>
    <property type="evidence" value="ECO:0007669"/>
    <property type="project" value="UniProtKB-SubCell"/>
</dbReference>
<keyword evidence="3 6" id="KW-0812">Transmembrane</keyword>
<gene>
    <name evidence="7" type="ORF">EDD42_1256</name>
</gene>
<dbReference type="Proteomes" id="UP000266915">
    <property type="component" value="Unassembled WGS sequence"/>
</dbReference>
<dbReference type="PANTHER" id="PTHR30177">
    <property type="entry name" value="GLYCINE BETAINE/L-PROLINE TRANSPORT SYSTEM PERMEASE PROTEIN PROW"/>
    <property type="match status" value="1"/>
</dbReference>
<evidence type="ECO:0000256" key="2">
    <source>
        <dbReference type="ARBA" id="ARBA00022448"/>
    </source>
</evidence>
<dbReference type="GO" id="GO:0055085">
    <property type="term" value="P:transmembrane transport"/>
    <property type="evidence" value="ECO:0007669"/>
    <property type="project" value="InterPro"/>
</dbReference>
<name>A0A3N2C118_9MICO</name>
<proteinExistence type="inferred from homology"/>
<dbReference type="InterPro" id="IPR035906">
    <property type="entry name" value="MetI-like_sf"/>
</dbReference>
<evidence type="ECO:0000256" key="1">
    <source>
        <dbReference type="ARBA" id="ARBA00004141"/>
    </source>
</evidence>
<feature type="transmembrane region" description="Helical" evidence="6">
    <location>
        <begin position="81"/>
        <end position="100"/>
    </location>
</feature>
<dbReference type="Gene3D" id="1.10.3720.10">
    <property type="entry name" value="MetI-like"/>
    <property type="match status" value="1"/>
</dbReference>
<accession>A0A3N2C118</accession>
<feature type="transmembrane region" description="Helical" evidence="6">
    <location>
        <begin position="179"/>
        <end position="204"/>
    </location>
</feature>
<evidence type="ECO:0000313" key="7">
    <source>
        <dbReference type="EMBL" id="ROR81202.1"/>
    </source>
</evidence>
<dbReference type="PANTHER" id="PTHR30177:SF4">
    <property type="entry name" value="OSMOPROTECTANT IMPORT PERMEASE PROTEIN OSMW"/>
    <property type="match status" value="1"/>
</dbReference>
<dbReference type="InterPro" id="IPR051204">
    <property type="entry name" value="ABC_transp_perm/SBD"/>
</dbReference>
<evidence type="ECO:0000256" key="5">
    <source>
        <dbReference type="ARBA" id="ARBA00023136"/>
    </source>
</evidence>
<evidence type="ECO:0000256" key="4">
    <source>
        <dbReference type="ARBA" id="ARBA00022989"/>
    </source>
</evidence>
<keyword evidence="8" id="KW-1185">Reference proteome</keyword>